<comment type="caution">
    <text evidence="1">The sequence shown here is derived from an EMBL/GenBank/DDBJ whole genome shotgun (WGS) entry which is preliminary data.</text>
</comment>
<reference evidence="1" key="1">
    <citation type="journal article" date="2013" name="Environ. Microbiol.">
        <title>Microbiota from the distal guts of lean and obese adolescents exhibit partial functional redundancy besides clear differences in community structure.</title>
        <authorList>
            <person name="Ferrer M."/>
            <person name="Ruiz A."/>
            <person name="Lanza F."/>
            <person name="Haange S.B."/>
            <person name="Oberbach A."/>
            <person name="Till H."/>
            <person name="Bargiela R."/>
            <person name="Campoy C."/>
            <person name="Segura M.T."/>
            <person name="Richter M."/>
            <person name="von Bergen M."/>
            <person name="Seifert J."/>
            <person name="Suarez A."/>
        </authorList>
    </citation>
    <scope>NUCLEOTIDE SEQUENCE</scope>
</reference>
<organism evidence="1">
    <name type="scientific">human gut metagenome</name>
    <dbReference type="NCBI Taxonomy" id="408170"/>
    <lineage>
        <taxon>unclassified sequences</taxon>
        <taxon>metagenomes</taxon>
        <taxon>organismal metagenomes</taxon>
    </lineage>
</organism>
<gene>
    <name evidence="1" type="ORF">LEA_06097</name>
</gene>
<proteinExistence type="predicted"/>
<accession>K1UQE2</accession>
<protein>
    <submittedName>
        <fullName evidence="1">Uncharacterized protein</fullName>
    </submittedName>
</protein>
<sequence>MKEGFVIADDADEKTIGDYLANVQKNLVTAGLEGKGSGFPMSTPEAQGKELAKAWAETLPDKE</sequence>
<dbReference type="EMBL" id="AJWY01003983">
    <property type="protein sequence ID" value="EKC73696.1"/>
    <property type="molecule type" value="Genomic_DNA"/>
</dbReference>
<dbReference type="AlphaFoldDB" id="K1UQE2"/>
<evidence type="ECO:0000313" key="1">
    <source>
        <dbReference type="EMBL" id="EKC73696.1"/>
    </source>
</evidence>
<name>K1UQE2_9ZZZZ</name>